<evidence type="ECO:0000313" key="5">
    <source>
        <dbReference type="Proteomes" id="UP000199221"/>
    </source>
</evidence>
<dbReference type="Pfam" id="PF16220">
    <property type="entry name" value="DUF4880"/>
    <property type="match status" value="1"/>
</dbReference>
<dbReference type="EMBL" id="FOEQ01000004">
    <property type="protein sequence ID" value="SEQ85544.1"/>
    <property type="molecule type" value="Genomic_DNA"/>
</dbReference>
<organism evidence="4 5">
    <name type="scientific">Pseudomonas soli</name>
    <dbReference type="NCBI Taxonomy" id="1306993"/>
    <lineage>
        <taxon>Bacteria</taxon>
        <taxon>Pseudomonadati</taxon>
        <taxon>Pseudomonadota</taxon>
        <taxon>Gammaproteobacteria</taxon>
        <taxon>Pseudomonadales</taxon>
        <taxon>Pseudomonadaceae</taxon>
        <taxon>Pseudomonas</taxon>
    </lineage>
</organism>
<dbReference type="PANTHER" id="PTHR30273:SF2">
    <property type="entry name" value="PROTEIN FECR"/>
    <property type="match status" value="1"/>
</dbReference>
<name>A0A1H9JF45_9PSED</name>
<feature type="domain" description="FecR protein" evidence="1">
    <location>
        <begin position="99"/>
        <end position="189"/>
    </location>
</feature>
<dbReference type="Gene3D" id="2.60.120.1440">
    <property type="match status" value="1"/>
</dbReference>
<evidence type="ECO:0000259" key="1">
    <source>
        <dbReference type="Pfam" id="PF04773"/>
    </source>
</evidence>
<evidence type="ECO:0000313" key="6">
    <source>
        <dbReference type="Proteomes" id="UP001329505"/>
    </source>
</evidence>
<evidence type="ECO:0000259" key="2">
    <source>
        <dbReference type="Pfam" id="PF16220"/>
    </source>
</evidence>
<reference evidence="3 6" key="2">
    <citation type="submission" date="2024-01" db="EMBL/GenBank/DDBJ databases">
        <title>Unpublished Manusciprt.</title>
        <authorList>
            <person name="Duman M."/>
            <person name="Valdes E.G."/>
            <person name="Ajmi N."/>
            <person name="Altun S."/>
            <person name="Saticioglu I.B."/>
        </authorList>
    </citation>
    <scope>NUCLEOTIDE SEQUENCE [LARGE SCALE GENOMIC DNA]</scope>
    <source>
        <strain evidence="3 6">139P</strain>
    </source>
</reference>
<evidence type="ECO:0000313" key="4">
    <source>
        <dbReference type="EMBL" id="SEQ85544.1"/>
    </source>
</evidence>
<dbReference type="Proteomes" id="UP001329505">
    <property type="component" value="Unassembled WGS sequence"/>
</dbReference>
<reference evidence="4 5" key="1">
    <citation type="submission" date="2016-10" db="EMBL/GenBank/DDBJ databases">
        <authorList>
            <person name="de Groot N.N."/>
        </authorList>
    </citation>
    <scope>NUCLEOTIDE SEQUENCE [LARGE SCALE GENOMIC DNA]</scope>
    <source>
        <strain evidence="4 5">LMG 27941</strain>
    </source>
</reference>
<dbReference type="PANTHER" id="PTHR30273">
    <property type="entry name" value="PERIPLASMIC SIGNAL SENSOR AND SIGMA FACTOR ACTIVATOR FECR-RELATED"/>
    <property type="match status" value="1"/>
</dbReference>
<dbReference type="GeneID" id="93677498"/>
<gene>
    <name evidence="4" type="ORF">SAMN05216230_10485</name>
    <name evidence="3" type="ORF">V0R55_03530</name>
</gene>
<dbReference type="GO" id="GO:0016989">
    <property type="term" value="F:sigma factor antagonist activity"/>
    <property type="evidence" value="ECO:0007669"/>
    <property type="project" value="TreeGrafter"/>
</dbReference>
<dbReference type="RefSeq" id="WP_094011111.1">
    <property type="nucleotide sequence ID" value="NZ_CP128543.1"/>
</dbReference>
<dbReference type="PIRSF" id="PIRSF018266">
    <property type="entry name" value="FecR"/>
    <property type="match status" value="1"/>
</dbReference>
<sequence>MKAILSAAVDWYVRLHDSNVDDATRAAWQAWCTADPRHAAAWARLEQLQGRLGSAPRGAAQTLEIARRDRRHAVKALALLLGVGAVGWQGYRASPWSADYATRIGERRRLTLADGTRLDLNTDSRVDVRYDAGQRLIQLQRGEILVETAKDARPLSVRTVAGDILALGTRFSVRQDNDVSHVAVAAHAVEVRPSRASQVVRIDSGYSLSFAADHIGPLQPLAPGGQAWAEGMLVSVDWRLDEVVHELARYRPGYLGCAGEVAGLRLSGAFNLDDTDVALASLEDALPVRARRMTRYWVRMEPIGKG</sequence>
<dbReference type="Proteomes" id="UP000199221">
    <property type="component" value="Unassembled WGS sequence"/>
</dbReference>
<feature type="domain" description="FecR N-terminal" evidence="2">
    <location>
        <begin position="7"/>
        <end position="48"/>
    </location>
</feature>
<proteinExistence type="predicted"/>
<dbReference type="InterPro" id="IPR006860">
    <property type="entry name" value="FecR"/>
</dbReference>
<dbReference type="InterPro" id="IPR032623">
    <property type="entry name" value="FecR_N"/>
</dbReference>
<evidence type="ECO:0000313" key="3">
    <source>
        <dbReference type="EMBL" id="MEE1879220.1"/>
    </source>
</evidence>
<dbReference type="EMBL" id="JAZDQQ010000002">
    <property type="protein sequence ID" value="MEE1879220.1"/>
    <property type="molecule type" value="Genomic_DNA"/>
</dbReference>
<protein>
    <submittedName>
        <fullName evidence="3">FecR domain-containing protein</fullName>
    </submittedName>
    <submittedName>
        <fullName evidence="4">FecR family protein</fullName>
    </submittedName>
</protein>
<dbReference type="Pfam" id="PF04773">
    <property type="entry name" value="FecR"/>
    <property type="match status" value="1"/>
</dbReference>
<dbReference type="AlphaFoldDB" id="A0A1H9JF45"/>
<accession>A0A1H9JF45</accession>
<keyword evidence="6" id="KW-1185">Reference proteome</keyword>
<dbReference type="InterPro" id="IPR012373">
    <property type="entry name" value="Ferrdict_sens_TM"/>
</dbReference>